<dbReference type="InterPro" id="IPR013005">
    <property type="entry name" value="Ribosomal_uL4-like"/>
</dbReference>
<feature type="region of interest" description="Disordered" evidence="6">
    <location>
        <begin position="45"/>
        <end position="68"/>
    </location>
</feature>
<dbReference type="PANTHER" id="PTHR10746:SF6">
    <property type="entry name" value="LARGE RIBOSOMAL SUBUNIT PROTEIN UL4M"/>
    <property type="match status" value="1"/>
</dbReference>
<gene>
    <name evidence="5" type="primary">rplD</name>
    <name evidence="7" type="ORF">AMJ83_06635</name>
</gene>
<dbReference type="AlphaFoldDB" id="A0A0S8FSB9"/>
<organism evidence="7 8">
    <name type="scientific">candidate division WOR_3 bacterium SM23_42</name>
    <dbReference type="NCBI Taxonomy" id="1703779"/>
    <lineage>
        <taxon>Bacteria</taxon>
        <taxon>Bacteria division WOR-3</taxon>
    </lineage>
</organism>
<evidence type="ECO:0000256" key="2">
    <source>
        <dbReference type="ARBA" id="ARBA00022980"/>
    </source>
</evidence>
<sequence>MMQTKLFDTQGKESGTVELGKDVFSQKINEPLLWETINTILKNQRRGTASTKNRTEVRGGGRKPYRQKGIGWARHGSIRSPIWRGGGVVFGPKPRDFHTNIPKKKKMKALLASLGARAKENKIMVIEDLVLEAPKTRSFVEILKAIKLDQAKTLIAVDEMNKNLLLASRNVPNVNVKRASDINCYDVISTEYLLFTRKALQKLEQRCATKK</sequence>
<dbReference type="GO" id="GO:1990904">
    <property type="term" value="C:ribonucleoprotein complex"/>
    <property type="evidence" value="ECO:0007669"/>
    <property type="project" value="UniProtKB-KW"/>
</dbReference>
<dbReference type="NCBIfam" id="TIGR03953">
    <property type="entry name" value="rplD_bact"/>
    <property type="match status" value="1"/>
</dbReference>
<evidence type="ECO:0000256" key="4">
    <source>
        <dbReference type="ARBA" id="ARBA00035244"/>
    </source>
</evidence>
<dbReference type="Gene3D" id="3.40.1370.10">
    <property type="match status" value="1"/>
</dbReference>
<evidence type="ECO:0000256" key="3">
    <source>
        <dbReference type="ARBA" id="ARBA00023274"/>
    </source>
</evidence>
<dbReference type="HAMAP" id="MF_01328_B">
    <property type="entry name" value="Ribosomal_uL4_B"/>
    <property type="match status" value="1"/>
</dbReference>
<proteinExistence type="inferred from homology"/>
<dbReference type="Pfam" id="PF00573">
    <property type="entry name" value="Ribosomal_L4"/>
    <property type="match status" value="1"/>
</dbReference>
<comment type="caution">
    <text evidence="7">The sequence shown here is derived from an EMBL/GenBank/DDBJ whole genome shotgun (WGS) entry which is preliminary data.</text>
</comment>
<dbReference type="InterPro" id="IPR023574">
    <property type="entry name" value="Ribosomal_uL4_dom_sf"/>
</dbReference>
<comment type="function">
    <text evidence="5">Forms part of the polypeptide exit tunnel.</text>
</comment>
<dbReference type="STRING" id="1703779.AMJ83_06635"/>
<keyword evidence="3 5" id="KW-0687">Ribonucleoprotein</keyword>
<dbReference type="EMBL" id="LJUJ01000011">
    <property type="protein sequence ID" value="KPK63575.1"/>
    <property type="molecule type" value="Genomic_DNA"/>
</dbReference>
<evidence type="ECO:0000256" key="1">
    <source>
        <dbReference type="ARBA" id="ARBA00010528"/>
    </source>
</evidence>
<dbReference type="GO" id="GO:0005840">
    <property type="term" value="C:ribosome"/>
    <property type="evidence" value="ECO:0007669"/>
    <property type="project" value="UniProtKB-KW"/>
</dbReference>
<dbReference type="SUPFAM" id="SSF52166">
    <property type="entry name" value="Ribosomal protein L4"/>
    <property type="match status" value="1"/>
</dbReference>
<reference evidence="7 8" key="1">
    <citation type="journal article" date="2015" name="Microbiome">
        <title>Genomic resolution of linkages in carbon, nitrogen, and sulfur cycling among widespread estuary sediment bacteria.</title>
        <authorList>
            <person name="Baker B.J."/>
            <person name="Lazar C.S."/>
            <person name="Teske A.P."/>
            <person name="Dick G.J."/>
        </authorList>
    </citation>
    <scope>NUCLEOTIDE SEQUENCE [LARGE SCALE GENOMIC DNA]</scope>
    <source>
        <strain evidence="7">SM23_42</strain>
    </source>
</reference>
<dbReference type="PATRIC" id="fig|1703779.3.peg.1739"/>
<comment type="function">
    <text evidence="5">One of the primary rRNA binding proteins, this protein initially binds near the 5'-end of the 23S rRNA. It is important during the early stages of 50S assembly. It makes multiple contacts with different domains of the 23S rRNA in the assembled 50S subunit and ribosome.</text>
</comment>
<keyword evidence="2 5" id="KW-0689">Ribosomal protein</keyword>
<dbReference type="GO" id="GO:0019843">
    <property type="term" value="F:rRNA binding"/>
    <property type="evidence" value="ECO:0007669"/>
    <property type="project" value="UniProtKB-UniRule"/>
</dbReference>
<evidence type="ECO:0000313" key="8">
    <source>
        <dbReference type="Proteomes" id="UP000051373"/>
    </source>
</evidence>
<name>A0A0S8FSB9_UNCW3</name>
<dbReference type="InterPro" id="IPR002136">
    <property type="entry name" value="Ribosomal_uL4"/>
</dbReference>
<dbReference type="Proteomes" id="UP000051373">
    <property type="component" value="Unassembled WGS sequence"/>
</dbReference>
<keyword evidence="5" id="KW-0699">rRNA-binding</keyword>
<evidence type="ECO:0000313" key="7">
    <source>
        <dbReference type="EMBL" id="KPK63575.1"/>
    </source>
</evidence>
<accession>A0A0S8FSB9</accession>
<evidence type="ECO:0000256" key="6">
    <source>
        <dbReference type="SAM" id="MobiDB-lite"/>
    </source>
</evidence>
<evidence type="ECO:0000256" key="5">
    <source>
        <dbReference type="HAMAP-Rule" id="MF_01328"/>
    </source>
</evidence>
<dbReference type="GO" id="GO:0006412">
    <property type="term" value="P:translation"/>
    <property type="evidence" value="ECO:0007669"/>
    <property type="project" value="UniProtKB-UniRule"/>
</dbReference>
<protein>
    <recommendedName>
        <fullName evidence="4 5">Large ribosomal subunit protein uL4</fullName>
    </recommendedName>
</protein>
<dbReference type="GO" id="GO:0003735">
    <property type="term" value="F:structural constituent of ribosome"/>
    <property type="evidence" value="ECO:0007669"/>
    <property type="project" value="InterPro"/>
</dbReference>
<comment type="similarity">
    <text evidence="1 5">Belongs to the universal ribosomal protein uL4 family.</text>
</comment>
<comment type="subunit">
    <text evidence="5">Part of the 50S ribosomal subunit.</text>
</comment>
<keyword evidence="5" id="KW-0694">RNA-binding</keyword>
<dbReference type="PANTHER" id="PTHR10746">
    <property type="entry name" value="50S RIBOSOMAL PROTEIN L4"/>
    <property type="match status" value="1"/>
</dbReference>